<evidence type="ECO:0000256" key="1">
    <source>
        <dbReference type="ARBA" id="ARBA00001933"/>
    </source>
</evidence>
<dbReference type="CDD" id="cd00617">
    <property type="entry name" value="Tnase_like"/>
    <property type="match status" value="1"/>
</dbReference>
<dbReference type="InterPro" id="IPR015424">
    <property type="entry name" value="PyrdxlP-dep_Trfase"/>
</dbReference>
<reference evidence="11 12" key="1">
    <citation type="submission" date="2016-07" db="EMBL/GenBank/DDBJ databases">
        <title>Genome and transcriptome analysis of iron-reducing fermentative bacteria Anoxybacter fermentans.</title>
        <authorList>
            <person name="Zeng X."/>
            <person name="Shao Z."/>
        </authorList>
    </citation>
    <scope>NUCLEOTIDE SEQUENCE [LARGE SCALE GENOMIC DNA]</scope>
    <source>
        <strain evidence="11 12">DY22613</strain>
    </source>
</reference>
<evidence type="ECO:0000256" key="4">
    <source>
        <dbReference type="ARBA" id="ARBA00022898"/>
    </source>
</evidence>
<gene>
    <name evidence="8" type="primary">tnaA</name>
    <name evidence="11" type="ORF">BBF96_07640</name>
</gene>
<keyword evidence="12" id="KW-1185">Reference proteome</keyword>
<accession>A0A3Q9HQB0</accession>
<sequence length="461" mass="52007">MTELRCMPEPYKIKVVEPIRLIPRKERERAIKEAGLNQFLLKAEDVFIDLLTDSGTGAMSQDQWAGLMIGDESYAGSRNFYNLQKSIEDIFGYKYFVPTHQGRGAENVLFPLLIKPGQYVLGNYHFDTTKAHIELKGGRAVNLIHERAYDTAVEHPFKGNIDLEKLEAFIVEHGAENIAFILMTVTCNSAGGQPVSMENIRGAYQIGKKYNLPVLLDAARFAENAYFIKKREKGYENKSIPEIVLEMFSYSDGCTMSAKKDGLVNMGGLIGIKEDYELYQKVRQMVVPIEGFPTYGGLSGRDMEALARGLREVVDEAYLASRIHQVQYLGEKLKEAGIPIQEPVGGHAVFVDAKRFLPHIPQSQYPAQALCVELYIESGVRGVEVGTLLAGRDPETGEEIYPELDLLRLTIPRRVYTYNHMDWVAEGLARIAARKDEIRGLKMVYEPKILRHFTAQFEWVG</sequence>
<comment type="catalytic activity">
    <reaction evidence="7 8">
        <text>L-tryptophan + H2O = indole + pyruvate + NH4(+)</text>
        <dbReference type="Rhea" id="RHEA:19553"/>
        <dbReference type="ChEBI" id="CHEBI:15361"/>
        <dbReference type="ChEBI" id="CHEBI:15377"/>
        <dbReference type="ChEBI" id="CHEBI:16881"/>
        <dbReference type="ChEBI" id="CHEBI:28938"/>
        <dbReference type="ChEBI" id="CHEBI:57912"/>
        <dbReference type="EC" id="4.1.99.1"/>
    </reaction>
</comment>
<dbReference type="KEGG" id="aft:BBF96_07640"/>
<dbReference type="Gene3D" id="3.90.1150.10">
    <property type="entry name" value="Aspartate Aminotransferase, domain 1"/>
    <property type="match status" value="1"/>
</dbReference>
<dbReference type="InterPro" id="IPR011166">
    <property type="entry name" value="Beta-eliminating_lyase"/>
</dbReference>
<evidence type="ECO:0000256" key="9">
    <source>
        <dbReference type="PIRSR" id="PIRSR611166-50"/>
    </source>
</evidence>
<comment type="pathway">
    <text evidence="2 8">Amino-acid degradation; L-tryptophan degradation via pyruvate pathway; indole and pyruvate from L-tryptophan: step 1/1.</text>
</comment>
<name>A0A3Q9HQB0_9FIRM</name>
<keyword evidence="6 8" id="KW-0456">Lyase</keyword>
<evidence type="ECO:0000256" key="2">
    <source>
        <dbReference type="ARBA" id="ARBA00004662"/>
    </source>
</evidence>
<feature type="modified residue" description="N6-(pyridoxal phosphate)lysine" evidence="8 9">
    <location>
        <position position="260"/>
    </location>
</feature>
<evidence type="ECO:0000256" key="3">
    <source>
        <dbReference type="ARBA" id="ARBA00009721"/>
    </source>
</evidence>
<dbReference type="PANTHER" id="PTHR32325">
    <property type="entry name" value="BETA-ELIMINATING LYASE-LIKE PROTEIN-RELATED"/>
    <property type="match status" value="1"/>
</dbReference>
<dbReference type="GO" id="GO:0009034">
    <property type="term" value="F:tryptophanase activity"/>
    <property type="evidence" value="ECO:0007669"/>
    <property type="project" value="UniProtKB-UniRule"/>
</dbReference>
<dbReference type="Proteomes" id="UP000267250">
    <property type="component" value="Chromosome"/>
</dbReference>
<dbReference type="EC" id="4.1.99.1" evidence="8"/>
<comment type="subunit">
    <text evidence="8">Homotetramer.</text>
</comment>
<evidence type="ECO:0000256" key="7">
    <source>
        <dbReference type="ARBA" id="ARBA00047962"/>
    </source>
</evidence>
<keyword evidence="5 8" id="KW-0823">Tryptophan catabolism</keyword>
<dbReference type="NCBIfam" id="NF009709">
    <property type="entry name" value="PRK13238.1"/>
    <property type="match status" value="1"/>
</dbReference>
<organism evidence="11 12">
    <name type="scientific">Anoxybacter fermentans</name>
    <dbReference type="NCBI Taxonomy" id="1323375"/>
    <lineage>
        <taxon>Bacteria</taxon>
        <taxon>Bacillati</taxon>
        <taxon>Bacillota</taxon>
        <taxon>Clostridia</taxon>
        <taxon>Halanaerobiales</taxon>
        <taxon>Anoxybacter</taxon>
    </lineage>
</organism>
<protein>
    <recommendedName>
        <fullName evidence="8">Tryptophanase</fullName>
        <ecNumber evidence="8">4.1.99.1</ecNumber>
    </recommendedName>
    <alternativeName>
        <fullName evidence="8">L-tryptophan indole-lyase</fullName>
        <shortName evidence="8">TNase</shortName>
    </alternativeName>
</protein>
<dbReference type="OrthoDB" id="9764079at2"/>
<comment type="similarity">
    <text evidence="3 8">Belongs to the beta-eliminating lyase family.</text>
</comment>
<dbReference type="InterPro" id="IPR018176">
    <property type="entry name" value="Tryptophanase_CS"/>
</dbReference>
<dbReference type="HAMAP" id="MF_00544">
    <property type="entry name" value="Tryptophanase"/>
    <property type="match status" value="1"/>
</dbReference>
<dbReference type="AlphaFoldDB" id="A0A3Q9HQB0"/>
<proteinExistence type="inferred from homology"/>
<dbReference type="Gene3D" id="3.40.640.10">
    <property type="entry name" value="Type I PLP-dependent aspartate aminotransferase-like (Major domain)"/>
    <property type="match status" value="1"/>
</dbReference>
<dbReference type="Pfam" id="PF01212">
    <property type="entry name" value="Beta_elim_lyase"/>
    <property type="match status" value="1"/>
</dbReference>
<dbReference type="InterPro" id="IPR015422">
    <property type="entry name" value="PyrdxlP-dep_Trfase_small"/>
</dbReference>
<dbReference type="InterPro" id="IPR013440">
    <property type="entry name" value="TNase"/>
</dbReference>
<evidence type="ECO:0000256" key="6">
    <source>
        <dbReference type="ARBA" id="ARBA00023239"/>
    </source>
</evidence>
<dbReference type="PANTHER" id="PTHR32325:SF4">
    <property type="entry name" value="TRYPTOPHANASE"/>
    <property type="match status" value="1"/>
</dbReference>
<dbReference type="InterPro" id="IPR015421">
    <property type="entry name" value="PyrdxlP-dep_Trfase_major"/>
</dbReference>
<dbReference type="PIRSF" id="PIRSF001386">
    <property type="entry name" value="Trpase"/>
    <property type="match status" value="1"/>
</dbReference>
<evidence type="ECO:0000256" key="5">
    <source>
        <dbReference type="ARBA" id="ARBA00023079"/>
    </source>
</evidence>
<evidence type="ECO:0000313" key="12">
    <source>
        <dbReference type="Proteomes" id="UP000267250"/>
    </source>
</evidence>
<keyword evidence="4 8" id="KW-0663">Pyridoxal phosphate</keyword>
<feature type="domain" description="Aromatic amino acid beta-eliminating lyase/threonine aldolase" evidence="10">
    <location>
        <begin position="49"/>
        <end position="426"/>
    </location>
</feature>
<dbReference type="InterPro" id="IPR001597">
    <property type="entry name" value="ArAA_b-elim_lyase/Thr_aldolase"/>
</dbReference>
<dbReference type="SUPFAM" id="SSF53383">
    <property type="entry name" value="PLP-dependent transferases"/>
    <property type="match status" value="1"/>
</dbReference>
<dbReference type="EMBL" id="CP016379">
    <property type="protein sequence ID" value="AZR73268.1"/>
    <property type="molecule type" value="Genomic_DNA"/>
</dbReference>
<dbReference type="RefSeq" id="WP_127016595.1">
    <property type="nucleotide sequence ID" value="NZ_CP016379.1"/>
</dbReference>
<comment type="cofactor">
    <cofactor evidence="1 8 9">
        <name>pyridoxal 5'-phosphate</name>
        <dbReference type="ChEBI" id="CHEBI:597326"/>
    </cofactor>
</comment>
<evidence type="ECO:0000259" key="10">
    <source>
        <dbReference type="Pfam" id="PF01212"/>
    </source>
</evidence>
<evidence type="ECO:0000313" key="11">
    <source>
        <dbReference type="EMBL" id="AZR73268.1"/>
    </source>
</evidence>
<dbReference type="UniPathway" id="UPA00332">
    <property type="reaction ID" value="UER00452"/>
</dbReference>
<evidence type="ECO:0000256" key="8">
    <source>
        <dbReference type="HAMAP-Rule" id="MF_00544"/>
    </source>
</evidence>
<dbReference type="PROSITE" id="PS00853">
    <property type="entry name" value="BETA_ELIM_LYASE"/>
    <property type="match status" value="1"/>
</dbReference>